<dbReference type="PROSITE" id="PS00092">
    <property type="entry name" value="N6_MTASE"/>
    <property type="match status" value="1"/>
</dbReference>
<dbReference type="GO" id="GO:0032259">
    <property type="term" value="P:methylation"/>
    <property type="evidence" value="ECO:0007669"/>
    <property type="project" value="UniProtKB-KW"/>
</dbReference>
<dbReference type="Proteomes" id="UP001183222">
    <property type="component" value="Unassembled WGS sequence"/>
</dbReference>
<dbReference type="InterPro" id="IPR003356">
    <property type="entry name" value="DNA_methylase_A-5"/>
</dbReference>
<protein>
    <submittedName>
        <fullName evidence="7">N-6 DNA methylase</fullName>
    </submittedName>
</protein>
<dbReference type="InterPro" id="IPR050953">
    <property type="entry name" value="N4_N6_ade-DNA_methylase"/>
</dbReference>
<evidence type="ECO:0000259" key="5">
    <source>
        <dbReference type="Pfam" id="PF02384"/>
    </source>
</evidence>
<evidence type="ECO:0000313" key="7">
    <source>
        <dbReference type="EMBL" id="MDT0275543.1"/>
    </source>
</evidence>
<proteinExistence type="predicted"/>
<evidence type="ECO:0000313" key="8">
    <source>
        <dbReference type="Proteomes" id="UP001183222"/>
    </source>
</evidence>
<dbReference type="RefSeq" id="WP_311344361.1">
    <property type="nucleotide sequence ID" value="NZ_JAVREI010000002.1"/>
</dbReference>
<evidence type="ECO:0000256" key="1">
    <source>
        <dbReference type="ARBA" id="ARBA00022603"/>
    </source>
</evidence>
<sequence length="564" mass="60423">MALPLSSASLDTAELRKARGAFFTPEPVARHVTDWAVRSTDDKVLEPSCGEAAFLLAAVDRLHAMTVSAPADAAKASSGVLDGVELHRPSAAAAQRVLNAAGVRSRVRAADFFTVEPTGSYDAVVGNPPYVRYQDFAGEARTRSRAAALRAGVTLTGLASSWAAFTVHSALFLKPGGRLGLVLPAELLSVNYAAEVRRFLLERFASVDLVLFTERVFPGVLEEVVLLMAEGYQEGPTDHANVYQVQNAAELARVPAGRTWRPLRPEDKWTPGLLPTDALTAYSALLAGSGFTDLETWGDTTLGMVTGNNKYFTLSPARVAELGLRSTDLLRLSPPGSRHLRGLALTTPALADLGEEGSATWLFRPSDEPSPAAWEYIEAGHTAGVHLAYKCRVRKPWWRVPLVRPADLLLTYMNADTPRLTTNQAKAYHLNSVHGVYLRGGLRDAGRSLLPLGSLTSMTLLGAETVGRAYGGGMLKLEPREADRLPVPAPELLQAAAPDLATIKPRVAQYLKGGRLTDAVRLVDDVLLSGQLGLPASELGALRDAHAELSARRTARGADAGIQR</sequence>
<reference evidence="8" key="1">
    <citation type="submission" date="2023-07" db="EMBL/GenBank/DDBJ databases">
        <title>30 novel species of actinomycetes from the DSMZ collection.</title>
        <authorList>
            <person name="Nouioui I."/>
        </authorList>
    </citation>
    <scope>NUCLEOTIDE SEQUENCE [LARGE SCALE GENOMIC DNA]</scope>
    <source>
        <strain evidence="8">DSM 46792</strain>
    </source>
</reference>
<keyword evidence="2" id="KW-0808">Transferase</keyword>
<accession>A0ABU2K5S0</accession>
<feature type="domain" description="Type II methyltransferase M.Eco57I C-terminal" evidence="6">
    <location>
        <begin position="266"/>
        <end position="528"/>
    </location>
</feature>
<name>A0ABU2K5S0_9ACTN</name>
<comment type="caution">
    <text evidence="7">The sequence shown here is derived from an EMBL/GenBank/DDBJ whole genome shotgun (WGS) entry which is preliminary data.</text>
</comment>
<evidence type="ECO:0000256" key="2">
    <source>
        <dbReference type="ARBA" id="ARBA00022679"/>
    </source>
</evidence>
<dbReference type="Pfam" id="PF22837">
    <property type="entry name" value="M_Eco57I_C"/>
    <property type="match status" value="1"/>
</dbReference>
<dbReference type="InterPro" id="IPR029063">
    <property type="entry name" value="SAM-dependent_MTases_sf"/>
</dbReference>
<dbReference type="PRINTS" id="PR00507">
    <property type="entry name" value="N12N6MTFRASE"/>
</dbReference>
<dbReference type="SUPFAM" id="SSF53335">
    <property type="entry name" value="S-adenosyl-L-methionine-dependent methyltransferases"/>
    <property type="match status" value="1"/>
</dbReference>
<feature type="domain" description="DNA methylase adenine-specific" evidence="5">
    <location>
        <begin position="15"/>
        <end position="229"/>
    </location>
</feature>
<organism evidence="7 8">
    <name type="scientific">Blastococcus goldschmidtiae</name>
    <dbReference type="NCBI Taxonomy" id="3075546"/>
    <lineage>
        <taxon>Bacteria</taxon>
        <taxon>Bacillati</taxon>
        <taxon>Actinomycetota</taxon>
        <taxon>Actinomycetes</taxon>
        <taxon>Geodermatophilales</taxon>
        <taxon>Geodermatophilaceae</taxon>
        <taxon>Blastococcus</taxon>
    </lineage>
</organism>
<dbReference type="GO" id="GO:0008168">
    <property type="term" value="F:methyltransferase activity"/>
    <property type="evidence" value="ECO:0007669"/>
    <property type="project" value="UniProtKB-KW"/>
</dbReference>
<keyword evidence="8" id="KW-1185">Reference proteome</keyword>
<dbReference type="InterPro" id="IPR002052">
    <property type="entry name" value="DNA_methylase_N6_adenine_CS"/>
</dbReference>
<dbReference type="Gene3D" id="3.40.50.150">
    <property type="entry name" value="Vaccinia Virus protein VP39"/>
    <property type="match status" value="1"/>
</dbReference>
<dbReference type="PANTHER" id="PTHR33841">
    <property type="entry name" value="DNA METHYLTRANSFERASE YEEA-RELATED"/>
    <property type="match status" value="1"/>
</dbReference>
<dbReference type="Pfam" id="PF02384">
    <property type="entry name" value="N6_Mtase"/>
    <property type="match status" value="1"/>
</dbReference>
<keyword evidence="4" id="KW-0680">Restriction system</keyword>
<gene>
    <name evidence="7" type="ORF">RM425_06460</name>
</gene>
<evidence type="ECO:0000256" key="4">
    <source>
        <dbReference type="ARBA" id="ARBA00022747"/>
    </source>
</evidence>
<dbReference type="PANTHER" id="PTHR33841:SF5">
    <property type="entry name" value="DNA METHYLASE (MODIFICATION METHYLASE) (METHYLTRANSFERASE)-RELATED"/>
    <property type="match status" value="1"/>
</dbReference>
<dbReference type="EMBL" id="JAVREI010000002">
    <property type="protein sequence ID" value="MDT0275543.1"/>
    <property type="molecule type" value="Genomic_DNA"/>
</dbReference>
<dbReference type="InterPro" id="IPR054520">
    <property type="entry name" value="M_Eco57I_C"/>
</dbReference>
<evidence type="ECO:0000259" key="6">
    <source>
        <dbReference type="Pfam" id="PF22837"/>
    </source>
</evidence>
<keyword evidence="1 7" id="KW-0489">Methyltransferase</keyword>
<evidence type="ECO:0000256" key="3">
    <source>
        <dbReference type="ARBA" id="ARBA00022691"/>
    </source>
</evidence>
<keyword evidence="3" id="KW-0949">S-adenosyl-L-methionine</keyword>